<dbReference type="EMBL" id="FNBN01000003">
    <property type="protein sequence ID" value="SDG12186.1"/>
    <property type="molecule type" value="Genomic_DNA"/>
</dbReference>
<dbReference type="AlphaFoldDB" id="A0A1G7RN73"/>
<sequence length="245" mass="28569">MAIIYRTGEYYTQFRQRLTGYSLKQLISFTGIDAIHEISDIIKNAAIEIDWFEKNAKIEIETDVVFIRIIVNTKDKIVENQYIRMKNGNEGQGVGILIFEQQQETLFRAGYKKITCLAYGDKLTLEHADSTKQFNGYITWIKAGFTMTRKSEDAYYINLDKRKIPRMPLNDLLEQRQLNVYIPGQGTKPMSGEVYWQEYGESWEGEFELNRNSKNVKILHAYLVKKYAGNFENLTHTPKSVRFTS</sequence>
<protein>
    <submittedName>
        <fullName evidence="1">Uncharacterized protein</fullName>
    </submittedName>
</protein>
<accession>A0A1G7RN73</accession>
<dbReference type="Proteomes" id="UP000199045">
    <property type="component" value="Unassembled WGS sequence"/>
</dbReference>
<evidence type="ECO:0000313" key="1">
    <source>
        <dbReference type="EMBL" id="SDG12186.1"/>
    </source>
</evidence>
<evidence type="ECO:0000313" key="2">
    <source>
        <dbReference type="Proteomes" id="UP000199045"/>
    </source>
</evidence>
<proteinExistence type="predicted"/>
<dbReference type="OrthoDB" id="8613175at2"/>
<name>A0A1G7RN73_CHIFI</name>
<dbReference type="RefSeq" id="WP_089833157.1">
    <property type="nucleotide sequence ID" value="NZ_FNBN01000003.1"/>
</dbReference>
<gene>
    <name evidence="1" type="ORF">SAMN04488121_103537</name>
</gene>
<reference evidence="1 2" key="1">
    <citation type="submission" date="2016-10" db="EMBL/GenBank/DDBJ databases">
        <authorList>
            <person name="de Groot N.N."/>
        </authorList>
    </citation>
    <scope>NUCLEOTIDE SEQUENCE [LARGE SCALE GENOMIC DNA]</scope>
    <source>
        <strain evidence="1 2">DSM 527</strain>
    </source>
</reference>
<organism evidence="1 2">
    <name type="scientific">Chitinophaga filiformis</name>
    <name type="common">Myxococcus filiformis</name>
    <name type="synonym">Flexibacter filiformis</name>
    <dbReference type="NCBI Taxonomy" id="104663"/>
    <lineage>
        <taxon>Bacteria</taxon>
        <taxon>Pseudomonadati</taxon>
        <taxon>Bacteroidota</taxon>
        <taxon>Chitinophagia</taxon>
        <taxon>Chitinophagales</taxon>
        <taxon>Chitinophagaceae</taxon>
        <taxon>Chitinophaga</taxon>
    </lineage>
</organism>